<evidence type="ECO:0000256" key="19">
    <source>
        <dbReference type="SAM" id="Phobius"/>
    </source>
</evidence>
<keyword evidence="8" id="KW-0328">Glycosyltransferase</keyword>
<dbReference type="Proteomes" id="UP000216339">
    <property type="component" value="Unassembled WGS sequence"/>
</dbReference>
<dbReference type="InterPro" id="IPR001264">
    <property type="entry name" value="Glyco_trans_51"/>
</dbReference>
<feature type="region of interest" description="Disordered" evidence="18">
    <location>
        <begin position="923"/>
        <end position="980"/>
    </location>
</feature>
<evidence type="ECO:0000256" key="7">
    <source>
        <dbReference type="ARBA" id="ARBA00022670"/>
    </source>
</evidence>
<dbReference type="AlphaFoldDB" id="A0A271IXA6"/>
<feature type="transmembrane region" description="Helical" evidence="19">
    <location>
        <begin position="31"/>
        <end position="50"/>
    </location>
</feature>
<dbReference type="GO" id="GO:0030288">
    <property type="term" value="C:outer membrane-bounded periplasmic space"/>
    <property type="evidence" value="ECO:0007669"/>
    <property type="project" value="TreeGrafter"/>
</dbReference>
<keyword evidence="23" id="KW-1185">Reference proteome</keyword>
<dbReference type="GO" id="GO:0008360">
    <property type="term" value="P:regulation of cell shape"/>
    <property type="evidence" value="ECO:0007669"/>
    <property type="project" value="UniProtKB-KW"/>
</dbReference>
<evidence type="ECO:0000256" key="8">
    <source>
        <dbReference type="ARBA" id="ARBA00022676"/>
    </source>
</evidence>
<dbReference type="GO" id="GO:0009252">
    <property type="term" value="P:peptidoglycan biosynthetic process"/>
    <property type="evidence" value="ECO:0007669"/>
    <property type="project" value="UniProtKB-KW"/>
</dbReference>
<keyword evidence="12" id="KW-0573">Peptidoglycan synthesis</keyword>
<dbReference type="GO" id="GO:0008658">
    <property type="term" value="F:penicillin binding"/>
    <property type="evidence" value="ECO:0007669"/>
    <property type="project" value="InterPro"/>
</dbReference>
<dbReference type="GO" id="GO:0009002">
    <property type="term" value="F:serine-type D-Ala-D-Ala carboxypeptidase activity"/>
    <property type="evidence" value="ECO:0007669"/>
    <property type="project" value="UniProtKB-EC"/>
</dbReference>
<feature type="domain" description="Glycosyl transferase family 51" evidence="21">
    <location>
        <begin position="127"/>
        <end position="303"/>
    </location>
</feature>
<dbReference type="PANTHER" id="PTHR32282:SF11">
    <property type="entry name" value="PENICILLIN-BINDING PROTEIN 1B"/>
    <property type="match status" value="1"/>
</dbReference>
<gene>
    <name evidence="22" type="ORF">BSZ37_01275</name>
</gene>
<dbReference type="Gene3D" id="3.40.710.10">
    <property type="entry name" value="DD-peptidase/beta-lactamase superfamily"/>
    <property type="match status" value="2"/>
</dbReference>
<protein>
    <submittedName>
        <fullName evidence="22">Uncharacterized protein</fullName>
    </submittedName>
</protein>
<evidence type="ECO:0000256" key="18">
    <source>
        <dbReference type="SAM" id="MobiDB-lite"/>
    </source>
</evidence>
<comment type="catalytic activity">
    <reaction evidence="17">
        <text>[GlcNAc-(1-&gt;4)-Mur2Ac(oyl-L-Ala-gamma-D-Glu-L-Lys-D-Ala-D-Ala)](n)-di-trans,octa-cis-undecaprenyl diphosphate + beta-D-GlcNAc-(1-&gt;4)-Mur2Ac(oyl-L-Ala-gamma-D-Glu-L-Lys-D-Ala-D-Ala)-di-trans,octa-cis-undecaprenyl diphosphate = [GlcNAc-(1-&gt;4)-Mur2Ac(oyl-L-Ala-gamma-D-Glu-L-Lys-D-Ala-D-Ala)](n+1)-di-trans,octa-cis-undecaprenyl diphosphate + di-trans,octa-cis-undecaprenyl diphosphate + H(+)</text>
        <dbReference type="Rhea" id="RHEA:23708"/>
        <dbReference type="Rhea" id="RHEA-COMP:9602"/>
        <dbReference type="Rhea" id="RHEA-COMP:9603"/>
        <dbReference type="ChEBI" id="CHEBI:15378"/>
        <dbReference type="ChEBI" id="CHEBI:58405"/>
        <dbReference type="ChEBI" id="CHEBI:60033"/>
        <dbReference type="ChEBI" id="CHEBI:78435"/>
        <dbReference type="EC" id="2.4.99.28"/>
    </reaction>
</comment>
<comment type="subcellular location">
    <subcellularLocation>
        <location evidence="1">Cell membrane</location>
    </subcellularLocation>
</comment>
<comment type="pathway">
    <text evidence="2">Cell wall biogenesis; peptidoglycan biosynthesis.</text>
</comment>
<evidence type="ECO:0000256" key="13">
    <source>
        <dbReference type="ARBA" id="ARBA00023136"/>
    </source>
</evidence>
<dbReference type="InterPro" id="IPR050396">
    <property type="entry name" value="Glycosyltr_51/Transpeptidase"/>
</dbReference>
<keyword evidence="19" id="KW-1133">Transmembrane helix</keyword>
<feature type="domain" description="Penicillin-binding protein transpeptidase" evidence="20">
    <location>
        <begin position="479"/>
        <end position="708"/>
    </location>
</feature>
<dbReference type="InterPro" id="IPR023346">
    <property type="entry name" value="Lysozyme-like_dom_sf"/>
</dbReference>
<keyword evidence="15" id="KW-0961">Cell wall biogenesis/degradation</keyword>
<feature type="region of interest" description="Disordered" evidence="18">
    <location>
        <begin position="800"/>
        <end position="836"/>
    </location>
</feature>
<evidence type="ECO:0000256" key="14">
    <source>
        <dbReference type="ARBA" id="ARBA00023268"/>
    </source>
</evidence>
<evidence type="ECO:0000256" key="1">
    <source>
        <dbReference type="ARBA" id="ARBA00004236"/>
    </source>
</evidence>
<comment type="similarity">
    <text evidence="3">In the C-terminal section; belongs to the transpeptidase family.</text>
</comment>
<comment type="similarity">
    <text evidence="4">In the N-terminal section; belongs to the glycosyltransferase 51 family.</text>
</comment>
<evidence type="ECO:0000259" key="20">
    <source>
        <dbReference type="Pfam" id="PF00905"/>
    </source>
</evidence>
<keyword evidence="6" id="KW-0121">Carboxypeptidase</keyword>
<dbReference type="InterPro" id="IPR001460">
    <property type="entry name" value="PCN-bd_Tpept"/>
</dbReference>
<evidence type="ECO:0000259" key="21">
    <source>
        <dbReference type="Pfam" id="PF00912"/>
    </source>
</evidence>
<keyword evidence="11" id="KW-0133">Cell shape</keyword>
<dbReference type="GO" id="GO:0071555">
    <property type="term" value="P:cell wall organization"/>
    <property type="evidence" value="ECO:0007669"/>
    <property type="project" value="UniProtKB-KW"/>
</dbReference>
<keyword evidence="13 19" id="KW-0472">Membrane</keyword>
<evidence type="ECO:0000256" key="16">
    <source>
        <dbReference type="ARBA" id="ARBA00034000"/>
    </source>
</evidence>
<evidence type="ECO:0000256" key="2">
    <source>
        <dbReference type="ARBA" id="ARBA00004752"/>
    </source>
</evidence>
<comment type="catalytic activity">
    <reaction evidence="16">
        <text>Preferential cleavage: (Ac)2-L-Lys-D-Ala-|-D-Ala. Also transpeptidation of peptidyl-alanyl moieties that are N-acyl substituents of D-alanine.</text>
        <dbReference type="EC" id="3.4.16.4"/>
    </reaction>
</comment>
<dbReference type="EMBL" id="MQWD01000001">
    <property type="protein sequence ID" value="PAP75169.1"/>
    <property type="molecule type" value="Genomic_DNA"/>
</dbReference>
<dbReference type="GO" id="GO:0008955">
    <property type="term" value="F:peptidoglycan glycosyltransferase activity"/>
    <property type="evidence" value="ECO:0007669"/>
    <property type="project" value="UniProtKB-EC"/>
</dbReference>
<feature type="compositionally biased region" description="Basic and acidic residues" evidence="18">
    <location>
        <begin position="825"/>
        <end position="836"/>
    </location>
</feature>
<proteinExistence type="inferred from homology"/>
<evidence type="ECO:0000256" key="3">
    <source>
        <dbReference type="ARBA" id="ARBA00007090"/>
    </source>
</evidence>
<evidence type="ECO:0000256" key="11">
    <source>
        <dbReference type="ARBA" id="ARBA00022960"/>
    </source>
</evidence>
<dbReference type="SUPFAM" id="SSF53955">
    <property type="entry name" value="Lysozyme-like"/>
    <property type="match status" value="1"/>
</dbReference>
<dbReference type="Pfam" id="PF00905">
    <property type="entry name" value="Transpeptidase"/>
    <property type="match status" value="1"/>
</dbReference>
<evidence type="ECO:0000313" key="23">
    <source>
        <dbReference type="Proteomes" id="UP000216339"/>
    </source>
</evidence>
<dbReference type="RefSeq" id="WP_095508804.1">
    <property type="nucleotide sequence ID" value="NZ_MQWD01000001.1"/>
</dbReference>
<dbReference type="GO" id="GO:0006508">
    <property type="term" value="P:proteolysis"/>
    <property type="evidence" value="ECO:0007669"/>
    <property type="project" value="UniProtKB-KW"/>
</dbReference>
<sequence>MSEPDPKPAAPTPTPSKTSRSLAPTSGWRRALAWVWAKLAAIAVWIWTRLRTSGRRVWTEVRNEENPRSTRVLWAAGGVAGTGGVVAVAVGVLLFGYAILLWPFTPSVSDLRGAREIYPSTVVSADGTTLTRYARRNREWKSLDEISPHVVDALVATEDRRFRSHGGIDLIGWGSVAVGAATGRGLRGASTLTQQLARNLFPDEIGNSASVTRKLKEGITALKIERVYTKDEILELYLNTVPFLYNAHGIEMAARTYFSTSADDLDRLQAATLVGMLKGTSSYNPRRNPERALARRNVVLGQMVRFGDLPEAEAVALRDEPMGLRFERQPMQTSRAPHFTEHVRVWLEDWADDNGYSLYGDGLTIHTTLDWRMQQAAQESARKFGDALQTVADVEWGRSTASVLGSTTAPYYRAASQTAPFERFWTLRRDAANAFIRDTEAYRRAVTAGEAEDTVLERLRGDRAFLDSLRQHKMRLEVAMTAVEPETGHVKVWIGSRDFERSAYDHVARARRQPGSTFKPFLYARALEEGFRPDDTLPDRDVSIEMPDGVVWQPTNASGSASGQEVSLRDGLVYSKNTIAAQLVQEVGARDLARTARRLGVRSELEAVPSLALGTSDVSLLEMTAAYATIAAGGVRHPPVVVTHITDRDGHEVARFEPEAERALDPDVDVALLDMMRGVIDQGTGTQVRTAFAARGDLAGKTGTTQDGADGWFLLMRPDLVTGAWVGFDDPRVTFRSSYWGQGGHNALRVVGDFNRALQSANLVDTGLAFPTPEEADDAGPGLWARFTRWVGDATSDWFEGADVPEDYGPRTPGRPGPDYDEIDDRPPRRDDGRRDDVFAENAEWLDDAWAELDRIDDPFLREAARQVLEGAAREIRRNGWRDGWSDRVERAQERAMARAQREIERGADDALRREGLADVEVFEDSGDTDGGVFADELDDAPGIEMTPLEDAPVAPPPAEPDPRYPGRERVPDADGRIGW</sequence>
<evidence type="ECO:0000256" key="10">
    <source>
        <dbReference type="ARBA" id="ARBA00022801"/>
    </source>
</evidence>
<dbReference type="Gene3D" id="1.10.3810.10">
    <property type="entry name" value="Biosynthetic peptidoglycan transglycosylase-like"/>
    <property type="match status" value="1"/>
</dbReference>
<keyword evidence="14" id="KW-0511">Multifunctional enzyme</keyword>
<keyword evidence="5" id="KW-1003">Cell membrane</keyword>
<dbReference type="Pfam" id="PF00912">
    <property type="entry name" value="Transgly"/>
    <property type="match status" value="1"/>
</dbReference>
<keyword evidence="9" id="KW-0808">Transferase</keyword>
<evidence type="ECO:0000256" key="9">
    <source>
        <dbReference type="ARBA" id="ARBA00022679"/>
    </source>
</evidence>
<feature type="transmembrane region" description="Helical" evidence="19">
    <location>
        <begin position="71"/>
        <end position="102"/>
    </location>
</feature>
<dbReference type="InterPro" id="IPR012338">
    <property type="entry name" value="Beta-lactam/transpept-like"/>
</dbReference>
<evidence type="ECO:0000256" key="6">
    <source>
        <dbReference type="ARBA" id="ARBA00022645"/>
    </source>
</evidence>
<dbReference type="InterPro" id="IPR036950">
    <property type="entry name" value="PBP_transglycosylase"/>
</dbReference>
<evidence type="ECO:0000256" key="4">
    <source>
        <dbReference type="ARBA" id="ARBA00007739"/>
    </source>
</evidence>
<dbReference type="PANTHER" id="PTHR32282">
    <property type="entry name" value="BINDING PROTEIN TRANSPEPTIDASE, PUTATIVE-RELATED"/>
    <property type="match status" value="1"/>
</dbReference>
<evidence type="ECO:0000256" key="12">
    <source>
        <dbReference type="ARBA" id="ARBA00022984"/>
    </source>
</evidence>
<name>A0A271IXA6_9BACT</name>
<dbReference type="GO" id="GO:0005886">
    <property type="term" value="C:plasma membrane"/>
    <property type="evidence" value="ECO:0007669"/>
    <property type="project" value="UniProtKB-SubCell"/>
</dbReference>
<keyword evidence="10" id="KW-0378">Hydrolase</keyword>
<dbReference type="OrthoDB" id="9766909at2"/>
<keyword evidence="7" id="KW-0645">Protease</keyword>
<evidence type="ECO:0000313" key="22">
    <source>
        <dbReference type="EMBL" id="PAP75169.1"/>
    </source>
</evidence>
<reference evidence="22 23" key="1">
    <citation type="submission" date="2016-11" db="EMBL/GenBank/DDBJ databases">
        <title>Study of marine rhodopsin-containing bacteria.</title>
        <authorList>
            <person name="Yoshizawa S."/>
            <person name="Kumagai Y."/>
            <person name="Kogure K."/>
        </authorList>
    </citation>
    <scope>NUCLEOTIDE SEQUENCE [LARGE SCALE GENOMIC DNA]</scope>
    <source>
        <strain evidence="22 23">SAORIC-28</strain>
    </source>
</reference>
<evidence type="ECO:0000256" key="15">
    <source>
        <dbReference type="ARBA" id="ARBA00023316"/>
    </source>
</evidence>
<evidence type="ECO:0000256" key="5">
    <source>
        <dbReference type="ARBA" id="ARBA00022475"/>
    </source>
</evidence>
<organism evidence="22 23">
    <name type="scientific">Rubrivirga marina</name>
    <dbReference type="NCBI Taxonomy" id="1196024"/>
    <lineage>
        <taxon>Bacteria</taxon>
        <taxon>Pseudomonadati</taxon>
        <taxon>Rhodothermota</taxon>
        <taxon>Rhodothermia</taxon>
        <taxon>Rhodothermales</taxon>
        <taxon>Rubricoccaceae</taxon>
        <taxon>Rubrivirga</taxon>
    </lineage>
</organism>
<feature type="compositionally biased region" description="Basic and acidic residues" evidence="18">
    <location>
        <begin position="961"/>
        <end position="980"/>
    </location>
</feature>
<evidence type="ECO:0000256" key="17">
    <source>
        <dbReference type="ARBA" id="ARBA00049902"/>
    </source>
</evidence>
<feature type="region of interest" description="Disordered" evidence="18">
    <location>
        <begin position="1"/>
        <end position="23"/>
    </location>
</feature>
<accession>A0A271IXA6</accession>
<dbReference type="SUPFAM" id="SSF56601">
    <property type="entry name" value="beta-lactamase/transpeptidase-like"/>
    <property type="match status" value="1"/>
</dbReference>
<keyword evidence="19" id="KW-0812">Transmembrane</keyword>
<comment type="caution">
    <text evidence="22">The sequence shown here is derived from an EMBL/GenBank/DDBJ whole genome shotgun (WGS) entry which is preliminary data.</text>
</comment>